<dbReference type="AlphaFoldDB" id="A0A940DKA5"/>
<protein>
    <submittedName>
        <fullName evidence="2">Uncharacterized protein</fullName>
    </submittedName>
</protein>
<dbReference type="EMBL" id="JADIMV010000097">
    <property type="protein sequence ID" value="MBO8440108.1"/>
    <property type="molecule type" value="Genomic_DNA"/>
</dbReference>
<name>A0A940DKA5_9BACT</name>
<feature type="signal peptide" evidence="1">
    <location>
        <begin position="1"/>
        <end position="20"/>
    </location>
</feature>
<keyword evidence="1" id="KW-0732">Signal</keyword>
<gene>
    <name evidence="2" type="ORF">IAC51_05595</name>
</gene>
<feature type="chain" id="PRO_5037483662" evidence="1">
    <location>
        <begin position="21"/>
        <end position="107"/>
    </location>
</feature>
<evidence type="ECO:0000313" key="2">
    <source>
        <dbReference type="EMBL" id="MBO8440108.1"/>
    </source>
</evidence>
<comment type="caution">
    <text evidence="2">The sequence shown here is derived from an EMBL/GenBank/DDBJ whole genome shotgun (WGS) entry which is preliminary data.</text>
</comment>
<reference evidence="2" key="1">
    <citation type="submission" date="2020-10" db="EMBL/GenBank/DDBJ databases">
        <authorList>
            <person name="Gilroy R."/>
        </authorList>
    </citation>
    <scope>NUCLEOTIDE SEQUENCE</scope>
    <source>
        <strain evidence="2">3924</strain>
    </source>
</reference>
<organism evidence="2 3">
    <name type="scientific">Candidatus Aphodosoma intestinipullorum</name>
    <dbReference type="NCBI Taxonomy" id="2840674"/>
    <lineage>
        <taxon>Bacteria</taxon>
        <taxon>Pseudomonadati</taxon>
        <taxon>Bacteroidota</taxon>
        <taxon>Bacteroidia</taxon>
        <taxon>Bacteroidales</taxon>
        <taxon>Candidatus Aphodosoma</taxon>
    </lineage>
</organism>
<accession>A0A940DKA5</accession>
<proteinExistence type="predicted"/>
<evidence type="ECO:0000313" key="3">
    <source>
        <dbReference type="Proteomes" id="UP000712007"/>
    </source>
</evidence>
<dbReference type="Proteomes" id="UP000712007">
    <property type="component" value="Unassembled WGS sequence"/>
</dbReference>
<sequence>MKSKIIFTCAVFLFMAQAAAAQMYGNIVLKPGGGGWNPENPRPYDTSVILGISALSLDGHNGTMVADYEDGTLRIGCDGGDARVWVTVVNRLSGMVYRECVDCTAGV</sequence>
<evidence type="ECO:0000256" key="1">
    <source>
        <dbReference type="SAM" id="SignalP"/>
    </source>
</evidence>
<reference evidence="2" key="2">
    <citation type="journal article" date="2021" name="PeerJ">
        <title>Extensive microbial diversity within the chicken gut microbiome revealed by metagenomics and culture.</title>
        <authorList>
            <person name="Gilroy R."/>
            <person name="Ravi A."/>
            <person name="Getino M."/>
            <person name="Pursley I."/>
            <person name="Horton D.L."/>
            <person name="Alikhan N.F."/>
            <person name="Baker D."/>
            <person name="Gharbi K."/>
            <person name="Hall N."/>
            <person name="Watson M."/>
            <person name="Adriaenssens E.M."/>
            <person name="Foster-Nyarko E."/>
            <person name="Jarju S."/>
            <person name="Secka A."/>
            <person name="Antonio M."/>
            <person name="Oren A."/>
            <person name="Chaudhuri R.R."/>
            <person name="La Ragione R."/>
            <person name="Hildebrand F."/>
            <person name="Pallen M.J."/>
        </authorList>
    </citation>
    <scope>NUCLEOTIDE SEQUENCE</scope>
    <source>
        <strain evidence="2">3924</strain>
    </source>
</reference>